<dbReference type="EC" id="2.1.1.282" evidence="2"/>
<keyword evidence="4" id="KW-0808">Transferase</keyword>
<dbReference type="Gene3D" id="3.30.1960.10">
    <property type="entry name" value="tRNA wybutosine-synthesizing-like"/>
    <property type="match status" value="1"/>
</dbReference>
<evidence type="ECO:0000256" key="4">
    <source>
        <dbReference type="ARBA" id="ARBA00022679"/>
    </source>
</evidence>
<organism evidence="10 11">
    <name type="scientific">Metarhizium album (strain ARSEF 1941)</name>
    <dbReference type="NCBI Taxonomy" id="1081103"/>
    <lineage>
        <taxon>Eukaryota</taxon>
        <taxon>Fungi</taxon>
        <taxon>Dikarya</taxon>
        <taxon>Ascomycota</taxon>
        <taxon>Pezizomycotina</taxon>
        <taxon>Sordariomycetes</taxon>
        <taxon>Hypocreomycetidae</taxon>
        <taxon>Hypocreales</taxon>
        <taxon>Clavicipitaceae</taxon>
        <taxon>Metarhizium</taxon>
    </lineage>
</organism>
<evidence type="ECO:0000259" key="9">
    <source>
        <dbReference type="Pfam" id="PF02676"/>
    </source>
</evidence>
<dbReference type="PANTHER" id="PTHR48418">
    <property type="entry name" value="TRNA WYBUTOSINE-SYNTHESIZING PROTEIN 3"/>
    <property type="match status" value="1"/>
</dbReference>
<evidence type="ECO:0000256" key="5">
    <source>
        <dbReference type="ARBA" id="ARBA00022691"/>
    </source>
</evidence>
<keyword evidence="11" id="KW-1185">Reference proteome</keyword>
<proteinExistence type="inferred from homology"/>
<evidence type="ECO:0000313" key="10">
    <source>
        <dbReference type="EMBL" id="KHO00233.1"/>
    </source>
</evidence>
<dbReference type="GO" id="GO:0032259">
    <property type="term" value="P:methylation"/>
    <property type="evidence" value="ECO:0007669"/>
    <property type="project" value="UniProtKB-KW"/>
</dbReference>
<dbReference type="EMBL" id="AZHE01000003">
    <property type="protein sequence ID" value="KHO00233.1"/>
    <property type="molecule type" value="Genomic_DNA"/>
</dbReference>
<dbReference type="STRING" id="1081103.A0A0B2X3B8"/>
<name>A0A0B2X3B8_METAS</name>
<dbReference type="SUPFAM" id="SSF111278">
    <property type="entry name" value="SSo0622-like"/>
    <property type="match status" value="1"/>
</dbReference>
<gene>
    <name evidence="10" type="ORF">MAM_02156</name>
</gene>
<keyword evidence="3" id="KW-0489">Methyltransferase</keyword>
<dbReference type="GeneID" id="63736611"/>
<comment type="catalytic activity">
    <reaction evidence="8">
        <text>4-demethyl-7-[(3S)-3-amino-3-carboxypropyl]wyosine(37) in tRNA(Phe) + S-adenosyl-L-methionine = 7-[(3S)-3-amino-3-carboxypropyl]wyosine(37) in tRNA(Phe) + S-adenosyl-L-homocysteine + H(+)</text>
        <dbReference type="Rhea" id="RHEA:36635"/>
        <dbReference type="Rhea" id="RHEA-COMP:10378"/>
        <dbReference type="Rhea" id="RHEA-COMP:10379"/>
        <dbReference type="ChEBI" id="CHEBI:15378"/>
        <dbReference type="ChEBI" id="CHEBI:57856"/>
        <dbReference type="ChEBI" id="CHEBI:59789"/>
        <dbReference type="ChEBI" id="CHEBI:73543"/>
        <dbReference type="ChEBI" id="CHEBI:73550"/>
        <dbReference type="EC" id="2.1.1.282"/>
    </reaction>
</comment>
<accession>A0A0B2X3B8</accession>
<dbReference type="GO" id="GO:0008033">
    <property type="term" value="P:tRNA processing"/>
    <property type="evidence" value="ECO:0007669"/>
    <property type="project" value="UniProtKB-KW"/>
</dbReference>
<dbReference type="OrthoDB" id="263283at2759"/>
<evidence type="ECO:0000256" key="2">
    <source>
        <dbReference type="ARBA" id="ARBA00012750"/>
    </source>
</evidence>
<comment type="caution">
    <text evidence="10">The sequence shown here is derived from an EMBL/GenBank/DDBJ whole genome shotgun (WGS) entry which is preliminary data.</text>
</comment>
<evidence type="ECO:0000313" key="11">
    <source>
        <dbReference type="Proteomes" id="UP000030816"/>
    </source>
</evidence>
<evidence type="ECO:0000256" key="3">
    <source>
        <dbReference type="ARBA" id="ARBA00022603"/>
    </source>
</evidence>
<evidence type="ECO:0000256" key="7">
    <source>
        <dbReference type="ARBA" id="ARBA00030554"/>
    </source>
</evidence>
<feature type="domain" description="tRNA wybutosine-synthesizing protein" evidence="9">
    <location>
        <begin position="16"/>
        <end position="220"/>
    </location>
</feature>
<dbReference type="Pfam" id="PF02676">
    <property type="entry name" value="TYW3"/>
    <property type="match status" value="1"/>
</dbReference>
<comment type="similarity">
    <text evidence="1">Belongs to the TYW3 family.</text>
</comment>
<dbReference type="PANTHER" id="PTHR48418:SF1">
    <property type="entry name" value="TRNA WYBUTOSINE-SYNTHESIZING PROTEIN 3"/>
    <property type="match status" value="1"/>
</dbReference>
<sequence length="282" mass="30369">MQQRRLPRPPQAFTAKKTRILQQLAAPDAEYADLSPKGSVDSGIRPLIDEINCADGFVTTSSCAGRVSVFLEGERATSTGVGGKGGGGTWLYVSHDAVDGQDWLRSLGLEDGEVPGPQGCRGGRLIHFKFEPMLLLRSALQAGFRESGAVSLTSGDSRTTGPMVAVRSMGLGFESLIGCEVDGRRCALVSASYLRTLMDIGNERFEENTRRIERFRSAFRDDLASLGTGGPEWEDAAARRERMRAEGLLRRKDASARAAVGAGDNADDNADDLYQGIILDLV</sequence>
<dbReference type="InterPro" id="IPR036602">
    <property type="entry name" value="tRNA_yW-synthesising-like_sf"/>
</dbReference>
<protein>
    <recommendedName>
        <fullName evidence="2">tRNA(Phe) 7-[(3-amino-3-carboxypropyl)-4-demethylwyosine(37)-N(4)]-methyltransferase</fullName>
        <ecNumber evidence="2">2.1.1.282</ecNumber>
    </recommendedName>
    <alternativeName>
        <fullName evidence="7">tRNA(Phe) 7-((3-amino-3-carboxypropyl)-4-demethylwyosine(37)-N(4))-methyltransferase</fullName>
    </alternativeName>
</protein>
<dbReference type="Proteomes" id="UP000030816">
    <property type="component" value="Unassembled WGS sequence"/>
</dbReference>
<dbReference type="HOGENOM" id="CLU_047426_0_1_1"/>
<keyword evidence="6" id="KW-0819">tRNA processing</keyword>
<reference evidence="10 11" key="1">
    <citation type="journal article" date="2014" name="Proc. Natl. Acad. Sci. U.S.A.">
        <title>Trajectory and genomic determinants of fungal-pathogen speciation and host adaptation.</title>
        <authorList>
            <person name="Hu X."/>
            <person name="Xiao G."/>
            <person name="Zheng P."/>
            <person name="Shang Y."/>
            <person name="Su Y."/>
            <person name="Zhang X."/>
            <person name="Liu X."/>
            <person name="Zhan S."/>
            <person name="St Leger R.J."/>
            <person name="Wang C."/>
        </authorList>
    </citation>
    <scope>NUCLEOTIDE SEQUENCE [LARGE SCALE GENOMIC DNA]</scope>
    <source>
        <strain evidence="10 11">ARSEF 1941</strain>
    </source>
</reference>
<evidence type="ECO:0000256" key="8">
    <source>
        <dbReference type="ARBA" id="ARBA00049202"/>
    </source>
</evidence>
<dbReference type="InterPro" id="IPR003827">
    <property type="entry name" value="tRNA_yW-synthesising"/>
</dbReference>
<evidence type="ECO:0000256" key="1">
    <source>
        <dbReference type="ARBA" id="ARBA00008569"/>
    </source>
</evidence>
<dbReference type="GO" id="GO:0008168">
    <property type="term" value="F:methyltransferase activity"/>
    <property type="evidence" value="ECO:0007669"/>
    <property type="project" value="UniProtKB-KW"/>
</dbReference>
<dbReference type="RefSeq" id="XP_040681298.1">
    <property type="nucleotide sequence ID" value="XM_040820955.1"/>
</dbReference>
<keyword evidence="5" id="KW-0949">S-adenosyl-L-methionine</keyword>
<dbReference type="AlphaFoldDB" id="A0A0B2X3B8"/>
<evidence type="ECO:0000256" key="6">
    <source>
        <dbReference type="ARBA" id="ARBA00022694"/>
    </source>
</evidence>